<dbReference type="InterPro" id="IPR000626">
    <property type="entry name" value="Ubiquitin-like_dom"/>
</dbReference>
<dbReference type="SUPFAM" id="SSF54236">
    <property type="entry name" value="Ubiquitin-like"/>
    <property type="match status" value="1"/>
</dbReference>
<evidence type="ECO:0000313" key="4">
    <source>
        <dbReference type="EMBL" id="KAF8379673.1"/>
    </source>
</evidence>
<dbReference type="OrthoDB" id="1248375at2759"/>
<dbReference type="Pfam" id="PF00240">
    <property type="entry name" value="ubiquitin"/>
    <property type="match status" value="1"/>
</dbReference>
<organism evidence="4 5">
    <name type="scientific">Tetracentron sinense</name>
    <name type="common">Spur-leaf</name>
    <dbReference type="NCBI Taxonomy" id="13715"/>
    <lineage>
        <taxon>Eukaryota</taxon>
        <taxon>Viridiplantae</taxon>
        <taxon>Streptophyta</taxon>
        <taxon>Embryophyta</taxon>
        <taxon>Tracheophyta</taxon>
        <taxon>Spermatophyta</taxon>
        <taxon>Magnoliopsida</taxon>
        <taxon>Trochodendrales</taxon>
        <taxon>Trochodendraceae</taxon>
        <taxon>Tetracentron</taxon>
    </lineage>
</organism>
<dbReference type="PANTHER" id="PTHR47926:SF347">
    <property type="entry name" value="PENTATRICOPEPTIDE REPEAT-CONTAINING PROTEIN"/>
    <property type="match status" value="1"/>
</dbReference>
<dbReference type="AlphaFoldDB" id="A0A834YCG6"/>
<evidence type="ECO:0000256" key="2">
    <source>
        <dbReference type="PROSITE-ProRule" id="PRU00708"/>
    </source>
</evidence>
<evidence type="ECO:0000313" key="5">
    <source>
        <dbReference type="Proteomes" id="UP000655225"/>
    </source>
</evidence>
<dbReference type="Proteomes" id="UP000655225">
    <property type="component" value="Unassembled WGS sequence"/>
</dbReference>
<comment type="caution">
    <text evidence="4">The sequence shown here is derived from an EMBL/GenBank/DDBJ whole genome shotgun (WGS) entry which is preliminary data.</text>
</comment>
<dbReference type="InterPro" id="IPR019956">
    <property type="entry name" value="Ubiquitin_dom"/>
</dbReference>
<keyword evidence="1" id="KW-0677">Repeat</keyword>
<feature type="repeat" description="PPR" evidence="2">
    <location>
        <begin position="66"/>
        <end position="100"/>
    </location>
</feature>
<dbReference type="Pfam" id="PF01535">
    <property type="entry name" value="PPR"/>
    <property type="match status" value="5"/>
</dbReference>
<feature type="domain" description="Ubiquitin-like" evidence="3">
    <location>
        <begin position="707"/>
        <end position="782"/>
    </location>
</feature>
<protein>
    <recommendedName>
        <fullName evidence="3">Ubiquitin-like domain-containing protein</fullName>
    </recommendedName>
</protein>
<dbReference type="SUPFAM" id="SSF48452">
    <property type="entry name" value="TPR-like"/>
    <property type="match status" value="1"/>
</dbReference>
<dbReference type="CDD" id="cd01803">
    <property type="entry name" value="Ubl_ubiquitin"/>
    <property type="match status" value="1"/>
</dbReference>
<dbReference type="FunFam" id="1.25.40.10:FF:000031">
    <property type="entry name" value="Pentatricopeptide repeat-containing protein mitochondrial"/>
    <property type="match status" value="1"/>
</dbReference>
<dbReference type="PROSITE" id="PS51375">
    <property type="entry name" value="PPR"/>
    <property type="match status" value="6"/>
</dbReference>
<dbReference type="NCBIfam" id="TIGR00756">
    <property type="entry name" value="PPR"/>
    <property type="match status" value="7"/>
</dbReference>
<dbReference type="InterPro" id="IPR011990">
    <property type="entry name" value="TPR-like_helical_dom_sf"/>
</dbReference>
<dbReference type="Pfam" id="PF20431">
    <property type="entry name" value="E_motif"/>
    <property type="match status" value="1"/>
</dbReference>
<dbReference type="InterPro" id="IPR046848">
    <property type="entry name" value="E_motif"/>
</dbReference>
<dbReference type="SMART" id="SM00213">
    <property type="entry name" value="UBQ"/>
    <property type="match status" value="1"/>
</dbReference>
<evidence type="ECO:0000259" key="3">
    <source>
        <dbReference type="PROSITE" id="PS50053"/>
    </source>
</evidence>
<dbReference type="EMBL" id="JABCRI010000022">
    <property type="protein sequence ID" value="KAF8379673.1"/>
    <property type="molecule type" value="Genomic_DNA"/>
</dbReference>
<proteinExistence type="predicted"/>
<name>A0A834YCG6_TETSI</name>
<feature type="repeat" description="PPR" evidence="2">
    <location>
        <begin position="332"/>
        <end position="366"/>
    </location>
</feature>
<dbReference type="PRINTS" id="PR00348">
    <property type="entry name" value="UBIQUITIN"/>
</dbReference>
<feature type="repeat" description="PPR" evidence="2">
    <location>
        <begin position="198"/>
        <end position="233"/>
    </location>
</feature>
<dbReference type="InterPro" id="IPR046960">
    <property type="entry name" value="PPR_At4g14850-like_plant"/>
</dbReference>
<accession>A0A834YCG6</accession>
<keyword evidence="5" id="KW-1185">Reference proteome</keyword>
<dbReference type="Gene3D" id="3.10.20.90">
    <property type="entry name" value="Phosphatidylinositol 3-kinase Catalytic Subunit, Chain A, domain 1"/>
    <property type="match status" value="1"/>
</dbReference>
<sequence length="802" mass="90825">MFIKFSLLRNWKNRRWKNFEFYSTIQQNVEKPLPYVIALNISMNSYVQKGKLEIARKIFDEMLIRTVVSWNTIISGYSKWGRFEEALGVVSKMHCSAIQLNETTFSSGLSVCARLQSFHDGKQIQCLVLKSGSEDFKLVGSSLLNFYSTCFEIKEARQVFDILHERNELLWNLMLVGYVHCSLMDNALDMFRKMPIQDVITWSTLISGYSRSKNECEKALELFRSMRQSSEVRPNEFTVDSVVRACGRLGVLHQGKIIHGFLIGYGFESDCSIGGALIDFYCCSDSIEDAKRVYDRLASPCLNASNTLIGGLISMGRIEEAERLFKGMVETNPVSYNLMIKGYSVSGRIEDSRRLFEEMPQRTIVSSNTMISVYSRNGELNNALKLFEGTKGERNTVTWNSMISGYIQNSLPEEALKLYVTMHRSSIERNRSTFSTLFHACSCLGSLRQGKLLHAHLIRTPFESNVYVGTSLVDMYAKCGSITDARSSFISISSPNVAAWTALINGYAHYGLGTDAVLLFEQMLEREVDPNAVTFVGLLCACGRAGVVDEGMRIFQSMEKCYGVAPCLEHYACVVDLLGRSGYLQEAEEFIKGMPIEADGVVWAALLSACWFWMDMEVGERVAERMFDLDPKQISAYVIMSNIYAGLGRWEEVVRVRKRLRGMEVKKDPGCSWIEVNNTVHVFSVEDRTHPHCNVIYAILEDLTANMQIFVRTLTGKTITLELESSDTIYNVKAKIQNRVGTLHHHQRLIFAGKQLEDGQTLADYNIQKESTLHMVLRLRGGMQIFVKIITFEVESLDTLTI</sequence>
<reference evidence="4 5" key="1">
    <citation type="submission" date="2020-04" db="EMBL/GenBank/DDBJ databases">
        <title>Plant Genome Project.</title>
        <authorList>
            <person name="Zhang R.-G."/>
        </authorList>
    </citation>
    <scope>NUCLEOTIDE SEQUENCE [LARGE SCALE GENOMIC DNA]</scope>
    <source>
        <strain evidence="4">YNK0</strain>
        <tissue evidence="4">Leaf</tissue>
    </source>
</reference>
<dbReference type="PANTHER" id="PTHR47926">
    <property type="entry name" value="PENTATRICOPEPTIDE REPEAT-CONTAINING PROTEIN"/>
    <property type="match status" value="1"/>
</dbReference>
<dbReference type="Pfam" id="PF13041">
    <property type="entry name" value="PPR_2"/>
    <property type="match status" value="4"/>
</dbReference>
<feature type="repeat" description="PPR" evidence="2">
    <location>
        <begin position="496"/>
        <end position="530"/>
    </location>
</feature>
<dbReference type="PROSITE" id="PS50053">
    <property type="entry name" value="UBIQUITIN_2"/>
    <property type="match status" value="1"/>
</dbReference>
<dbReference type="Gene3D" id="1.25.40.10">
    <property type="entry name" value="Tetratricopeptide repeat domain"/>
    <property type="match status" value="5"/>
</dbReference>
<dbReference type="FunFam" id="3.10.20.90:FF:000005">
    <property type="entry name" value="Polyubiquitin 11"/>
    <property type="match status" value="1"/>
</dbReference>
<feature type="repeat" description="PPR" evidence="2">
    <location>
        <begin position="531"/>
        <end position="561"/>
    </location>
</feature>
<dbReference type="InterPro" id="IPR029071">
    <property type="entry name" value="Ubiquitin-like_domsf"/>
</dbReference>
<gene>
    <name evidence="4" type="ORF">HHK36_029117</name>
</gene>
<dbReference type="FunFam" id="1.25.40.10:FF:000366">
    <property type="entry name" value="Pentatricopeptide (PPR) repeat-containing protein"/>
    <property type="match status" value="1"/>
</dbReference>
<dbReference type="GO" id="GO:0009451">
    <property type="term" value="P:RNA modification"/>
    <property type="evidence" value="ECO:0007669"/>
    <property type="project" value="InterPro"/>
</dbReference>
<dbReference type="InterPro" id="IPR002885">
    <property type="entry name" value="PPR_rpt"/>
</dbReference>
<dbReference type="GO" id="GO:0003723">
    <property type="term" value="F:RNA binding"/>
    <property type="evidence" value="ECO:0007669"/>
    <property type="project" value="InterPro"/>
</dbReference>
<evidence type="ECO:0000256" key="1">
    <source>
        <dbReference type="ARBA" id="ARBA00022737"/>
    </source>
</evidence>
<feature type="repeat" description="PPR" evidence="2">
    <location>
        <begin position="395"/>
        <end position="429"/>
    </location>
</feature>
<dbReference type="OMA" id="CWFWMDM"/>